<organism evidence="1 2">
    <name type="scientific">Nelumbo nucifera</name>
    <name type="common">Sacred lotus</name>
    <dbReference type="NCBI Taxonomy" id="4432"/>
    <lineage>
        <taxon>Eukaryota</taxon>
        <taxon>Viridiplantae</taxon>
        <taxon>Streptophyta</taxon>
        <taxon>Embryophyta</taxon>
        <taxon>Tracheophyta</taxon>
        <taxon>Spermatophyta</taxon>
        <taxon>Magnoliopsida</taxon>
        <taxon>Proteales</taxon>
        <taxon>Nelumbonaceae</taxon>
        <taxon>Nelumbo</taxon>
    </lineage>
</organism>
<evidence type="ECO:0000313" key="2">
    <source>
        <dbReference type="Proteomes" id="UP000607653"/>
    </source>
</evidence>
<dbReference type="EMBL" id="DUZY01000005">
    <property type="protein sequence ID" value="DAD39195.1"/>
    <property type="molecule type" value="Genomic_DNA"/>
</dbReference>
<accession>A0A822Z6W9</accession>
<evidence type="ECO:0000313" key="1">
    <source>
        <dbReference type="EMBL" id="DAD39195.1"/>
    </source>
</evidence>
<name>A0A822Z6W9_NELNU</name>
<keyword evidence="2" id="KW-1185">Reference proteome</keyword>
<gene>
    <name evidence="1" type="ORF">HUJ06_013518</name>
</gene>
<comment type="caution">
    <text evidence="1">The sequence shown here is derived from an EMBL/GenBank/DDBJ whole genome shotgun (WGS) entry which is preliminary data.</text>
</comment>
<reference evidence="1 2" key="1">
    <citation type="journal article" date="2020" name="Mol. Biol. Evol.">
        <title>Distinct Expression and Methylation Patterns for Genes with Different Fates following a Single Whole-Genome Duplication in Flowering Plants.</title>
        <authorList>
            <person name="Shi T."/>
            <person name="Rahmani R.S."/>
            <person name="Gugger P.F."/>
            <person name="Wang M."/>
            <person name="Li H."/>
            <person name="Zhang Y."/>
            <person name="Li Z."/>
            <person name="Wang Q."/>
            <person name="Van de Peer Y."/>
            <person name="Marchal K."/>
            <person name="Chen J."/>
        </authorList>
    </citation>
    <scope>NUCLEOTIDE SEQUENCE [LARGE SCALE GENOMIC DNA]</scope>
    <source>
        <tissue evidence="1">Leaf</tissue>
    </source>
</reference>
<protein>
    <submittedName>
        <fullName evidence="1">Uncharacterized protein</fullName>
    </submittedName>
</protein>
<dbReference type="AlphaFoldDB" id="A0A822Z6W9"/>
<sequence length="78" mass="8776">MQSPLRAFDREENGSAIEVASLIGREIRLYFPNPSICLYFQREDINFKSGTELTECGIGSDEDASHLDNPFYFGALDP</sequence>
<proteinExistence type="predicted"/>
<dbReference type="Proteomes" id="UP000607653">
    <property type="component" value="Unassembled WGS sequence"/>
</dbReference>